<dbReference type="InterPro" id="IPR000160">
    <property type="entry name" value="GGDEF_dom"/>
</dbReference>
<dbReference type="CDD" id="cd01949">
    <property type="entry name" value="GGDEF"/>
    <property type="match status" value="1"/>
</dbReference>
<protein>
    <submittedName>
        <fullName evidence="1">Diguanylate cyclase</fullName>
    </submittedName>
</protein>
<dbReference type="Pfam" id="PF01590">
    <property type="entry name" value="GAF"/>
    <property type="match status" value="1"/>
</dbReference>
<dbReference type="InterPro" id="IPR001610">
    <property type="entry name" value="PAC"/>
</dbReference>
<accession>A0A6N8LTK1</accession>
<dbReference type="SUPFAM" id="SSF55781">
    <property type="entry name" value="GAF domain-like"/>
    <property type="match status" value="1"/>
</dbReference>
<dbReference type="RefSeq" id="WP_149682151.1">
    <property type="nucleotide sequence ID" value="NZ_FNBI01000003.1"/>
</dbReference>
<dbReference type="Proteomes" id="UP000436801">
    <property type="component" value="Unassembled WGS sequence"/>
</dbReference>
<dbReference type="NCBIfam" id="TIGR00254">
    <property type="entry name" value="GGDEF"/>
    <property type="match status" value="1"/>
</dbReference>
<organism evidence="1 2">
    <name type="scientific">Sphingomonas carotinifaciens</name>
    <dbReference type="NCBI Taxonomy" id="1166323"/>
    <lineage>
        <taxon>Bacteria</taxon>
        <taxon>Pseudomonadati</taxon>
        <taxon>Pseudomonadota</taxon>
        <taxon>Alphaproteobacteria</taxon>
        <taxon>Sphingomonadales</taxon>
        <taxon>Sphingomonadaceae</taxon>
        <taxon>Sphingomonas</taxon>
    </lineage>
</organism>
<dbReference type="InterPro" id="IPR035965">
    <property type="entry name" value="PAS-like_dom_sf"/>
</dbReference>
<dbReference type="PANTHER" id="PTHR43102:SF2">
    <property type="entry name" value="GAF DOMAIN-CONTAINING PROTEIN"/>
    <property type="match status" value="1"/>
</dbReference>
<dbReference type="SMART" id="SM00267">
    <property type="entry name" value="GGDEF"/>
    <property type="match status" value="1"/>
</dbReference>
<dbReference type="AlphaFoldDB" id="A0A6N8LTK1"/>
<dbReference type="InterPro" id="IPR043128">
    <property type="entry name" value="Rev_trsase/Diguanyl_cyclase"/>
</dbReference>
<dbReference type="InterPro" id="IPR029016">
    <property type="entry name" value="GAF-like_dom_sf"/>
</dbReference>
<dbReference type="Pfam" id="PF00990">
    <property type="entry name" value="GGDEF"/>
    <property type="match status" value="1"/>
</dbReference>
<dbReference type="InterPro" id="IPR003018">
    <property type="entry name" value="GAF"/>
</dbReference>
<dbReference type="PROSITE" id="PS50887">
    <property type="entry name" value="GGDEF"/>
    <property type="match status" value="1"/>
</dbReference>
<evidence type="ECO:0000313" key="1">
    <source>
        <dbReference type="EMBL" id="MWC43629.1"/>
    </source>
</evidence>
<dbReference type="OrthoDB" id="315417at2"/>
<dbReference type="SUPFAM" id="SSF55073">
    <property type="entry name" value="Nucleotide cyclase"/>
    <property type="match status" value="1"/>
</dbReference>
<dbReference type="PROSITE" id="PS50113">
    <property type="entry name" value="PAC"/>
    <property type="match status" value="1"/>
</dbReference>
<dbReference type="InterPro" id="IPR029787">
    <property type="entry name" value="Nucleotide_cyclase"/>
</dbReference>
<dbReference type="Gene3D" id="3.30.70.270">
    <property type="match status" value="1"/>
</dbReference>
<dbReference type="InterPro" id="IPR000700">
    <property type="entry name" value="PAS-assoc_C"/>
</dbReference>
<dbReference type="SMART" id="SM00065">
    <property type="entry name" value="GAF"/>
    <property type="match status" value="1"/>
</dbReference>
<dbReference type="EMBL" id="WSUT01000005">
    <property type="protein sequence ID" value="MWC43629.1"/>
    <property type="molecule type" value="Genomic_DNA"/>
</dbReference>
<proteinExistence type="predicted"/>
<dbReference type="SUPFAM" id="SSF55785">
    <property type="entry name" value="PYP-like sensor domain (PAS domain)"/>
    <property type="match status" value="1"/>
</dbReference>
<dbReference type="Gene3D" id="3.30.450.40">
    <property type="match status" value="1"/>
</dbReference>
<sequence length="485" mass="53674">MASSTLSLDPVFDEERRMAALQAHALLDSEPEREFDALVSLAADMLDCPLAALTLIDRDRLWVKAGIGDLPVEVPRSVAICNHTIRKPDQFIVDDLSKDADFAGNPLVVENGLRFYAGMPIHAPDRQGVAQPIGSLCVMDATPRSLNESGMRTLRHLTTLAEALIAARAIARRATDIAELSERQASDLRAKDRTFQQAERISMIGSWRLSIPERIASWSDGVFRIHELPLGEEPDIDTAMNYYPASERQQLNDAVAHAVETGIPFDLELDFTTATGRLRRVRVMGEREESDGQVTAIVGVFQDITDRHALEMTLRRTASTDALTGICNRAAFDRALEGAIDRARQSGALMALALIDLDGFKLINDTLGHMAGDDILREVGRRLRAPWLQNCYVARLGGDEFAVIVEDAGLLARIDQFRQQLEETLSVSVTAEGLTMTCAGTVGMRLWTPETQTVRYFVHRTDAILYAAKRARVGERRKGDRRRAA</sequence>
<dbReference type="Gene3D" id="3.30.450.20">
    <property type="entry name" value="PAS domain"/>
    <property type="match status" value="1"/>
</dbReference>
<dbReference type="PANTHER" id="PTHR43102">
    <property type="entry name" value="SLR1143 PROTEIN"/>
    <property type="match status" value="1"/>
</dbReference>
<comment type="caution">
    <text evidence="1">The sequence shown here is derived from an EMBL/GenBank/DDBJ whole genome shotgun (WGS) entry which is preliminary data.</text>
</comment>
<gene>
    <name evidence="1" type="ORF">GQR91_08150</name>
</gene>
<evidence type="ECO:0000313" key="2">
    <source>
        <dbReference type="Proteomes" id="UP000436801"/>
    </source>
</evidence>
<reference evidence="1 2" key="1">
    <citation type="submission" date="2019-12" db="EMBL/GenBank/DDBJ databases">
        <authorList>
            <person name="Zheng J."/>
        </authorList>
    </citation>
    <scope>NUCLEOTIDE SEQUENCE [LARGE SCALE GENOMIC DNA]</scope>
    <source>
        <strain evidence="1 2">DSM 27347</strain>
    </source>
</reference>
<dbReference type="SMART" id="SM00086">
    <property type="entry name" value="PAC"/>
    <property type="match status" value="1"/>
</dbReference>
<name>A0A6N8LTK1_9SPHN</name>